<dbReference type="SUPFAM" id="SSF52540">
    <property type="entry name" value="P-loop containing nucleoside triphosphate hydrolases"/>
    <property type="match status" value="1"/>
</dbReference>
<accession>A0A558EVR1</accession>
<reference evidence="1 2" key="1">
    <citation type="submission" date="2019-07" db="EMBL/GenBank/DDBJ databases">
        <title>The pathways for chlorine oxyanion respiration interact through the shared metabolite chlorate.</title>
        <authorList>
            <person name="Barnum T.P."/>
            <person name="Cheng Y."/>
            <person name="Hill K.A."/>
            <person name="Lucas L.N."/>
            <person name="Carlson H.K."/>
            <person name="Coates J.D."/>
        </authorList>
    </citation>
    <scope>NUCLEOTIDE SEQUENCE [LARGE SCALE GENOMIC DNA]</scope>
    <source>
        <strain evidence="1 2">SFB-1</strain>
    </source>
</reference>
<protein>
    <submittedName>
        <fullName evidence="1">MinD/ParA family protein</fullName>
    </submittedName>
</protein>
<gene>
    <name evidence="1" type="ORF">FHP89_16505</name>
</gene>
<organism evidence="1 2">
    <name type="scientific">Denitromonas halophila</name>
    <dbReference type="NCBI Taxonomy" id="1629404"/>
    <lineage>
        <taxon>Bacteria</taxon>
        <taxon>Pseudomonadati</taxon>
        <taxon>Pseudomonadota</taxon>
        <taxon>Betaproteobacteria</taxon>
        <taxon>Rhodocyclales</taxon>
        <taxon>Zoogloeaceae</taxon>
        <taxon>Denitromonas</taxon>
    </lineage>
</organism>
<proteinExistence type="predicted"/>
<evidence type="ECO:0000313" key="1">
    <source>
        <dbReference type="EMBL" id="TVO73632.1"/>
    </source>
</evidence>
<dbReference type="Gene3D" id="3.40.50.300">
    <property type="entry name" value="P-loop containing nucleotide triphosphate hydrolases"/>
    <property type="match status" value="1"/>
</dbReference>
<sequence length="262" mass="27813">MIDGREDQAAGLRRLFRKAPPTVVAVFSTGHAAAKTAAQAITRLGGQAHRVLVLDEAAGANSLADVWGHAPGGDLLHVLDDRQSLEGLLLPVPGLMGRLPTAAVAMALPLLDDERRAQLLTHLQSLQRRTRFMVIHASAQALDPVSPFVFAAPRHLVLAEASGRGATEAYACIKALAAQGAGSLHVAVARARDRADARAFFDRLAALVRAKVGIPLAWVGQVERDDLAGPLLHHAALPQEAEAAFLRRLHGWRHTAAAAPRP</sequence>
<dbReference type="InterPro" id="IPR027417">
    <property type="entry name" value="P-loop_NTPase"/>
</dbReference>
<dbReference type="Proteomes" id="UP000318349">
    <property type="component" value="Unassembled WGS sequence"/>
</dbReference>
<dbReference type="EMBL" id="VMNI01000017">
    <property type="protein sequence ID" value="TVO73632.1"/>
    <property type="molecule type" value="Genomic_DNA"/>
</dbReference>
<comment type="caution">
    <text evidence="1">The sequence shown here is derived from an EMBL/GenBank/DDBJ whole genome shotgun (WGS) entry which is preliminary data.</text>
</comment>
<dbReference type="AlphaFoldDB" id="A0A558EVR1"/>
<evidence type="ECO:0000313" key="2">
    <source>
        <dbReference type="Proteomes" id="UP000318349"/>
    </source>
</evidence>
<name>A0A558EVR1_9RHOO</name>